<accession>A0AA93DKK5</accession>
<keyword evidence="5" id="KW-1185">Reference proteome</keyword>
<evidence type="ECO:0000313" key="2">
    <source>
        <dbReference type="EMBL" id="RRO03013.1"/>
    </source>
</evidence>
<sequence>MPVITDKEAPAAPSSSLRTRWPSGTSSSRVTIFKRVLLRGWFSEHGGQSVFCTDLMRSTFLP</sequence>
<reference evidence="4 5" key="1">
    <citation type="submission" date="2018-11" db="EMBL/GenBank/DDBJ databases">
        <title>Draft genome sequences of proposed Pectobacterium aquaticum sp. nov. isolated in France from fresh water.</title>
        <authorList>
            <person name="Pedron J."/>
            <person name="Barny M.A."/>
        </authorList>
    </citation>
    <scope>NUCLEOTIDE SEQUENCE [LARGE SCALE GENOMIC DNA]</scope>
    <source>
        <strain evidence="3 4">A127-S21-F16</strain>
        <strain evidence="2 5">A35-S23-M15</strain>
    </source>
</reference>
<name>A0AA93DKK5_9GAMM</name>
<dbReference type="Proteomes" id="UP000256540">
    <property type="component" value="Unassembled WGS sequence"/>
</dbReference>
<evidence type="ECO:0000256" key="1">
    <source>
        <dbReference type="SAM" id="MobiDB-lite"/>
    </source>
</evidence>
<dbReference type="AlphaFoldDB" id="A0AA93DKK5"/>
<dbReference type="EMBL" id="QHJW02000072">
    <property type="protein sequence ID" value="RRO03013.1"/>
    <property type="molecule type" value="Genomic_DNA"/>
</dbReference>
<dbReference type="Proteomes" id="UP000256817">
    <property type="component" value="Unassembled WGS sequence"/>
</dbReference>
<gene>
    <name evidence="3" type="ORF">DMB84_018825</name>
    <name evidence="2" type="ORF">DMB85_019695</name>
</gene>
<dbReference type="EMBL" id="QHJS02000082">
    <property type="protein sequence ID" value="RRO12577.1"/>
    <property type="molecule type" value="Genomic_DNA"/>
</dbReference>
<protein>
    <submittedName>
        <fullName evidence="3">Uncharacterized protein</fullName>
    </submittedName>
</protein>
<organism evidence="3 4">
    <name type="scientific">Pectobacterium aquaticum</name>
    <dbReference type="NCBI Taxonomy" id="2204145"/>
    <lineage>
        <taxon>Bacteria</taxon>
        <taxon>Pseudomonadati</taxon>
        <taxon>Pseudomonadota</taxon>
        <taxon>Gammaproteobacteria</taxon>
        <taxon>Enterobacterales</taxon>
        <taxon>Pectobacteriaceae</taxon>
        <taxon>Pectobacterium</taxon>
    </lineage>
</organism>
<proteinExistence type="predicted"/>
<evidence type="ECO:0000313" key="5">
    <source>
        <dbReference type="Proteomes" id="UP000256817"/>
    </source>
</evidence>
<feature type="compositionally biased region" description="Polar residues" evidence="1">
    <location>
        <begin position="13"/>
        <end position="27"/>
    </location>
</feature>
<feature type="region of interest" description="Disordered" evidence="1">
    <location>
        <begin position="1"/>
        <end position="27"/>
    </location>
</feature>
<comment type="caution">
    <text evidence="3">The sequence shown here is derived from an EMBL/GenBank/DDBJ whole genome shotgun (WGS) entry which is preliminary data.</text>
</comment>
<evidence type="ECO:0000313" key="3">
    <source>
        <dbReference type="EMBL" id="RRO12577.1"/>
    </source>
</evidence>
<evidence type="ECO:0000313" key="4">
    <source>
        <dbReference type="Proteomes" id="UP000256540"/>
    </source>
</evidence>